<dbReference type="InterPro" id="IPR027417">
    <property type="entry name" value="P-loop_NTPase"/>
</dbReference>
<evidence type="ECO:0000256" key="3">
    <source>
        <dbReference type="PROSITE-ProRule" id="PRU00023"/>
    </source>
</evidence>
<dbReference type="InterPro" id="IPR036770">
    <property type="entry name" value="Ankyrin_rpt-contain_sf"/>
</dbReference>
<feature type="repeat" description="ANK" evidence="3">
    <location>
        <begin position="1106"/>
        <end position="1131"/>
    </location>
</feature>
<feature type="repeat" description="ANK" evidence="3">
    <location>
        <begin position="758"/>
        <end position="790"/>
    </location>
</feature>
<comment type="caution">
    <text evidence="6">The sequence shown here is derived from an EMBL/GenBank/DDBJ whole genome shotgun (WGS) entry which is preliminary data.</text>
</comment>
<evidence type="ECO:0000313" key="6">
    <source>
        <dbReference type="EMBL" id="KAF7330364.1"/>
    </source>
</evidence>
<evidence type="ECO:0000313" key="7">
    <source>
        <dbReference type="Proteomes" id="UP000620124"/>
    </source>
</evidence>
<dbReference type="PROSITE" id="PS50088">
    <property type="entry name" value="ANK_REPEAT"/>
    <property type="match status" value="10"/>
</dbReference>
<dbReference type="PANTHER" id="PTHR24173:SF74">
    <property type="entry name" value="ANKYRIN REPEAT DOMAIN-CONTAINING PROTEIN 16"/>
    <property type="match status" value="1"/>
</dbReference>
<dbReference type="PANTHER" id="PTHR24173">
    <property type="entry name" value="ANKYRIN REPEAT CONTAINING"/>
    <property type="match status" value="1"/>
</dbReference>
<sequence>MADIIGIVSGALAFLETASTILGCLIDAYNAPKEQRELLVEMSSLRPMLLELEKRAQANPSSPVLTQMTEPLEVFRSRVGKLAGKLSKGQKLPWQKRLAWSWIKKETRTYLGDVERIKSSISIWLNLYARYEAGWVRRSAVSAPAKLHVQLTLLASDVVRHGHDNIQSQIAKANDQQQQRAEAATYEQVMKWTTSLNFFQRQQLIFETQQTRTGQWLLTDSRFQDWLSSFGGILWCRGIPGAGKTVLTAMVVHHLRVEVQAQTNNIGVACIYLDHKETEAQSVQALLASLWKQLVVGRSIPDAVYKLHKHHSERDTRPSLHEVNEIFRSAIAEYSRTYLVVDALDEYPEPQRDILFEYLSTAMEGAPVNLLLTSRPHITLDPFFPTAKSLEIRADKRDLHEFVDEYIRKSRYLSKHVRAHPELREQIQIKIVNDSDGMFLAPKLHLNFLNEMKTVKSLRDALQQSPKGLKNLYDEAMERIENDENKENRKLARLALIWVANTKRLLSAGELREALAIEPRAKFLNPENILDIADIIAVCAGLIIEETPHIRLVHPTTQEYLDSIQESRFPDAQAHIATACFTYLSFDCFSSLHLLSGAETEGAPVFRDDTDVELVYSNRHRKLVKNLFPSNPFLGYTQYCLIHAAGEPELLLYDEIVGFLEQAPKLLSLIESHRPLPWNYPFWPDQPSPQWISAASNLTQVFMQLRAEKTFPGDSDKCADDHNSDMLFVAAYYGHLNMVRLLVDNLGVNVDARHHRYGGSTPLYVASENGHEAVVKFLLDHDAQPNIVGGFLGGTPLQAAAYEGHISVIDALCRHGADVTVGGWLGTALQRATLQGNITVVQTLIRCGAEVNQLDVDPENKYGIALHAAAHAGRIEVVRLLIENGANVDLQGGVYGTALHAAWNGQNEDIFRFLLQKGANANSIGPAGTILQAVILTVKEHLLLPLVEEMIGLLIEKGANVNMAIRGETPLGSVSFLGHERMVQILIDHGADVNFEWIDNHGRSYTALGHAASRGHAPCVKLLLENGAKANFQHSSTGTALHAACLQGHEDVARILVEVGHAEVNLAGGWYEYPLHAAVYSSYQGRPTLVKFLLEHGADVNAEGPTCGTALQAALKRGQTEVIQLLLDHGAVAPNDKSGGNNVKN</sequence>
<keyword evidence="7" id="KW-1185">Reference proteome</keyword>
<proteinExistence type="predicted"/>
<dbReference type="Proteomes" id="UP000620124">
    <property type="component" value="Unassembled WGS sequence"/>
</dbReference>
<dbReference type="EMBL" id="JACAZI010000033">
    <property type="protein sequence ID" value="KAF7330364.1"/>
    <property type="molecule type" value="Genomic_DNA"/>
</dbReference>
<dbReference type="Pfam" id="PF12796">
    <property type="entry name" value="Ank_2"/>
    <property type="match status" value="4"/>
</dbReference>
<keyword evidence="2 3" id="KW-0040">ANK repeat</keyword>
<accession>A0A8H6WXM8</accession>
<dbReference type="Gene3D" id="3.40.50.300">
    <property type="entry name" value="P-loop containing nucleotide triphosphate hydrolases"/>
    <property type="match status" value="1"/>
</dbReference>
<organism evidence="6 7">
    <name type="scientific">Mycena venus</name>
    <dbReference type="NCBI Taxonomy" id="2733690"/>
    <lineage>
        <taxon>Eukaryota</taxon>
        <taxon>Fungi</taxon>
        <taxon>Dikarya</taxon>
        <taxon>Basidiomycota</taxon>
        <taxon>Agaricomycotina</taxon>
        <taxon>Agaricomycetes</taxon>
        <taxon>Agaricomycetidae</taxon>
        <taxon>Agaricales</taxon>
        <taxon>Marasmiineae</taxon>
        <taxon>Mycenaceae</taxon>
        <taxon>Mycena</taxon>
    </lineage>
</organism>
<feature type="repeat" description="ANK" evidence="3">
    <location>
        <begin position="897"/>
        <end position="926"/>
    </location>
</feature>
<dbReference type="OrthoDB" id="2829389at2759"/>
<feature type="repeat" description="ANK" evidence="3">
    <location>
        <begin position="792"/>
        <end position="821"/>
    </location>
</feature>
<feature type="repeat" description="ANK" evidence="3">
    <location>
        <begin position="1003"/>
        <end position="1035"/>
    </location>
</feature>
<dbReference type="Pfam" id="PF22939">
    <property type="entry name" value="WHD_GPIID"/>
    <property type="match status" value="1"/>
</dbReference>
<feature type="repeat" description="ANK" evidence="3">
    <location>
        <begin position="827"/>
        <end position="856"/>
    </location>
</feature>
<dbReference type="PROSITE" id="PS50297">
    <property type="entry name" value="ANK_REP_REGION"/>
    <property type="match status" value="8"/>
</dbReference>
<feature type="repeat" description="ANK" evidence="3">
    <location>
        <begin position="1036"/>
        <end position="1060"/>
    </location>
</feature>
<dbReference type="InterPro" id="IPR054471">
    <property type="entry name" value="GPIID_WHD"/>
</dbReference>
<dbReference type="Pfam" id="PF00023">
    <property type="entry name" value="Ank"/>
    <property type="match status" value="1"/>
</dbReference>
<protein>
    <submittedName>
        <fullName evidence="6">Ankyrin repeat protein</fullName>
    </submittedName>
</protein>
<dbReference type="PRINTS" id="PR01415">
    <property type="entry name" value="ANKYRIN"/>
</dbReference>
<dbReference type="InterPro" id="IPR056884">
    <property type="entry name" value="NPHP3-like_N"/>
</dbReference>
<reference evidence="6" key="1">
    <citation type="submission" date="2020-05" db="EMBL/GenBank/DDBJ databases">
        <title>Mycena genomes resolve the evolution of fungal bioluminescence.</title>
        <authorList>
            <person name="Tsai I.J."/>
        </authorList>
    </citation>
    <scope>NUCLEOTIDE SEQUENCE</scope>
    <source>
        <strain evidence="6">CCC161011</strain>
    </source>
</reference>
<evidence type="ECO:0000259" key="5">
    <source>
        <dbReference type="Pfam" id="PF24883"/>
    </source>
</evidence>
<dbReference type="AlphaFoldDB" id="A0A8H6WXM8"/>
<name>A0A8H6WXM8_9AGAR</name>
<evidence type="ECO:0000256" key="1">
    <source>
        <dbReference type="ARBA" id="ARBA00022737"/>
    </source>
</evidence>
<feature type="domain" description="Nephrocystin 3-like N-terminal" evidence="5">
    <location>
        <begin position="213"/>
        <end position="375"/>
    </location>
</feature>
<dbReference type="InterPro" id="IPR002110">
    <property type="entry name" value="Ankyrin_rpt"/>
</dbReference>
<feature type="domain" description="GPI inositol-deacylase winged helix" evidence="4">
    <location>
        <begin position="487"/>
        <end position="563"/>
    </location>
</feature>
<feature type="repeat" description="ANK" evidence="3">
    <location>
        <begin position="1074"/>
        <end position="1105"/>
    </location>
</feature>
<evidence type="ECO:0000256" key="2">
    <source>
        <dbReference type="ARBA" id="ARBA00023043"/>
    </source>
</evidence>
<feature type="repeat" description="ANK" evidence="3">
    <location>
        <begin position="966"/>
        <end position="994"/>
    </location>
</feature>
<dbReference type="SUPFAM" id="SSF48403">
    <property type="entry name" value="Ankyrin repeat"/>
    <property type="match status" value="2"/>
</dbReference>
<keyword evidence="1" id="KW-0677">Repeat</keyword>
<dbReference type="Pfam" id="PF24883">
    <property type="entry name" value="NPHP3_N"/>
    <property type="match status" value="1"/>
</dbReference>
<dbReference type="SMART" id="SM00248">
    <property type="entry name" value="ANK"/>
    <property type="match status" value="12"/>
</dbReference>
<evidence type="ECO:0000259" key="4">
    <source>
        <dbReference type="Pfam" id="PF22939"/>
    </source>
</evidence>
<gene>
    <name evidence="6" type="ORF">MVEN_02474700</name>
</gene>
<feature type="repeat" description="ANK" evidence="3">
    <location>
        <begin position="865"/>
        <end position="893"/>
    </location>
</feature>
<dbReference type="Gene3D" id="1.25.40.20">
    <property type="entry name" value="Ankyrin repeat-containing domain"/>
    <property type="match status" value="4"/>
</dbReference>
<dbReference type="SUPFAM" id="SSF52540">
    <property type="entry name" value="P-loop containing nucleoside triphosphate hydrolases"/>
    <property type="match status" value="1"/>
</dbReference>